<dbReference type="Proteomes" id="UP000015103">
    <property type="component" value="Unassembled WGS sequence"/>
</dbReference>
<dbReference type="InParanoid" id="T1HJ11"/>
<dbReference type="AlphaFoldDB" id="T1HJ11"/>
<dbReference type="HOGENOM" id="CLU_1671505_0_0_1"/>
<protein>
    <submittedName>
        <fullName evidence="1">Uncharacterized protein</fullName>
    </submittedName>
</protein>
<reference evidence="1" key="1">
    <citation type="submission" date="2015-05" db="UniProtKB">
        <authorList>
            <consortium name="EnsemblMetazoa"/>
        </authorList>
    </citation>
    <scope>IDENTIFICATION</scope>
</reference>
<proteinExistence type="predicted"/>
<evidence type="ECO:0000313" key="2">
    <source>
        <dbReference type="Proteomes" id="UP000015103"/>
    </source>
</evidence>
<evidence type="ECO:0000313" key="1">
    <source>
        <dbReference type="EnsemblMetazoa" id="RPRC004034-PA"/>
    </source>
</evidence>
<accession>T1HJ11</accession>
<organism evidence="1 2">
    <name type="scientific">Rhodnius prolixus</name>
    <name type="common">Triatomid bug</name>
    <dbReference type="NCBI Taxonomy" id="13249"/>
    <lineage>
        <taxon>Eukaryota</taxon>
        <taxon>Metazoa</taxon>
        <taxon>Ecdysozoa</taxon>
        <taxon>Arthropoda</taxon>
        <taxon>Hexapoda</taxon>
        <taxon>Insecta</taxon>
        <taxon>Pterygota</taxon>
        <taxon>Neoptera</taxon>
        <taxon>Paraneoptera</taxon>
        <taxon>Hemiptera</taxon>
        <taxon>Heteroptera</taxon>
        <taxon>Panheteroptera</taxon>
        <taxon>Cimicomorpha</taxon>
        <taxon>Reduviidae</taxon>
        <taxon>Triatominae</taxon>
        <taxon>Rhodnius</taxon>
    </lineage>
</organism>
<name>T1HJ11_RHOPR</name>
<sequence length="158" mass="17183">MTITDTTTNSLIEGRSYPVITLPKSSPRISYSLQKRENREATGVLVVWEDDLKGDVMINGRPEDCNESASSDENFCSEFAQTVFPDLCGWLDLKHPVLDGDITLSELQIAIGVLSEIPSSSFCSSSCLNRSQSTGPLIRDGLEGIVLGCMSSTRMTGE</sequence>
<keyword evidence="2" id="KW-1185">Reference proteome</keyword>
<dbReference type="EMBL" id="ACPB03026411">
    <property type="status" value="NOT_ANNOTATED_CDS"/>
    <property type="molecule type" value="Genomic_DNA"/>
</dbReference>
<dbReference type="VEuPathDB" id="VectorBase:RPRC004034"/>
<dbReference type="EnsemblMetazoa" id="RPRC004034-RA">
    <property type="protein sequence ID" value="RPRC004034-PA"/>
    <property type="gene ID" value="RPRC004034"/>
</dbReference>